<comment type="caution">
    <text evidence="3">The sequence shown here is derived from an EMBL/GenBank/DDBJ whole genome shotgun (WGS) entry which is preliminary data.</text>
</comment>
<keyword evidence="2" id="KW-1133">Transmembrane helix</keyword>
<evidence type="ECO:0000256" key="1">
    <source>
        <dbReference type="SAM" id="MobiDB-lite"/>
    </source>
</evidence>
<keyword evidence="2" id="KW-0472">Membrane</keyword>
<dbReference type="Proteomes" id="UP000190787">
    <property type="component" value="Unassembled WGS sequence"/>
</dbReference>
<feature type="transmembrane region" description="Helical" evidence="2">
    <location>
        <begin position="54"/>
        <end position="73"/>
    </location>
</feature>
<evidence type="ECO:0000256" key="2">
    <source>
        <dbReference type="SAM" id="Phobius"/>
    </source>
</evidence>
<protein>
    <recommendedName>
        <fullName evidence="5">DUF3311 domain-containing protein</fullName>
    </recommendedName>
</protein>
<gene>
    <name evidence="3" type="ORF">BMI91_02550</name>
</gene>
<dbReference type="EMBL" id="MPZV01000001">
    <property type="protein sequence ID" value="OOY25317.1"/>
    <property type="molecule type" value="Genomic_DNA"/>
</dbReference>
<keyword evidence="4" id="KW-1185">Reference proteome</keyword>
<evidence type="ECO:0000313" key="4">
    <source>
        <dbReference type="Proteomes" id="UP000190787"/>
    </source>
</evidence>
<proteinExistence type="predicted"/>
<evidence type="ECO:0008006" key="5">
    <source>
        <dbReference type="Google" id="ProtNLM"/>
    </source>
</evidence>
<organism evidence="3 4">
    <name type="scientific">Thioclava sediminum</name>
    <dbReference type="NCBI Taxonomy" id="1915319"/>
    <lineage>
        <taxon>Bacteria</taxon>
        <taxon>Pseudomonadati</taxon>
        <taxon>Pseudomonadota</taxon>
        <taxon>Alphaproteobacteria</taxon>
        <taxon>Rhodobacterales</taxon>
        <taxon>Paracoccaceae</taxon>
        <taxon>Thioclava</taxon>
    </lineage>
</organism>
<reference evidence="3 4" key="1">
    <citation type="submission" date="2016-11" db="EMBL/GenBank/DDBJ databases">
        <title>A multilocus sequence analysis scheme for characterization of bacteria in the genus Thioclava.</title>
        <authorList>
            <person name="Liu Y."/>
            <person name="Shao Z."/>
        </authorList>
    </citation>
    <scope>NUCLEOTIDE SEQUENCE [LARGE SCALE GENOMIC DNA]</scope>
    <source>
        <strain evidence="3 4">TAW-CT134</strain>
    </source>
</reference>
<feature type="transmembrane region" description="Helical" evidence="2">
    <location>
        <begin position="23"/>
        <end position="42"/>
    </location>
</feature>
<name>A0ABX3N048_9RHOB</name>
<dbReference type="RefSeq" id="WP_078603858.1">
    <property type="nucleotide sequence ID" value="NZ_MPZV01000001.1"/>
</dbReference>
<feature type="region of interest" description="Disordered" evidence="1">
    <location>
        <begin position="82"/>
        <end position="112"/>
    </location>
</feature>
<sequence length="112" mass="11979">MPQTGQPLFLARRSYRRRRLMDAARLLPIVGLVLIMMPGLWHPAQTPVPDTGRGGLYLFAVWIVLIVAAFAIARGLGPVLNAEDVPEGNGEGEAPTDVAPTDRASDAPPPEG</sequence>
<keyword evidence="2" id="KW-0812">Transmembrane</keyword>
<accession>A0ABX3N048</accession>
<evidence type="ECO:0000313" key="3">
    <source>
        <dbReference type="EMBL" id="OOY25317.1"/>
    </source>
</evidence>